<name>A0A8S9T9I0_9CYAN</name>
<proteinExistence type="predicted"/>
<dbReference type="RefSeq" id="WP_153021552.1">
    <property type="nucleotide sequence ID" value="NZ_JHEG04000001.1"/>
</dbReference>
<protein>
    <submittedName>
        <fullName evidence="1">Uncharacterized protein</fullName>
    </submittedName>
</protein>
<reference evidence="1" key="2">
    <citation type="submission" date="2019-11" db="EMBL/GenBank/DDBJ databases">
        <title>Improved Assembly of Tolypothrix boutellei genome.</title>
        <authorList>
            <person name="Sarangi A.N."/>
            <person name="Mukherjee M."/>
            <person name="Ghosh S."/>
            <person name="Singh D."/>
            <person name="Das A."/>
            <person name="Kant S."/>
            <person name="Prusty A."/>
            <person name="Tripathy S."/>
        </authorList>
    </citation>
    <scope>NUCLEOTIDE SEQUENCE</scope>
    <source>
        <strain evidence="1">VB521301</strain>
    </source>
</reference>
<dbReference type="AlphaFoldDB" id="A0A8S9T9I0"/>
<dbReference type="Proteomes" id="UP000029738">
    <property type="component" value="Unassembled WGS sequence"/>
</dbReference>
<evidence type="ECO:0000313" key="1">
    <source>
        <dbReference type="EMBL" id="KAF3888103.1"/>
    </source>
</evidence>
<dbReference type="EMBL" id="JHEG04000001">
    <property type="protein sequence ID" value="KAF3888103.1"/>
    <property type="molecule type" value="Genomic_DNA"/>
</dbReference>
<accession>A0A8S9T9I0</accession>
<sequence>MIKLRDRGYFFKRSPNTYSLRFLITKSFAISASNGCPWHTSIFDSSQAGTKDHSPEKLPIMGTHSPRIYLEQKIK</sequence>
<reference evidence="1" key="1">
    <citation type="journal article" date="2015" name="Genome Announc.">
        <title>Draft Genome Sequence of Tolypothrix boutellei Strain VB521301.</title>
        <authorList>
            <person name="Chandrababunaidu M.M."/>
            <person name="Singh D."/>
            <person name="Sen D."/>
            <person name="Bhan S."/>
            <person name="Das S."/>
            <person name="Gupta A."/>
            <person name="Adhikary S.P."/>
            <person name="Tripathy S."/>
        </authorList>
    </citation>
    <scope>NUCLEOTIDE SEQUENCE</scope>
    <source>
        <strain evidence="1">VB521301</strain>
    </source>
</reference>
<organism evidence="1 2">
    <name type="scientific">Tolypothrix bouteillei VB521301</name>
    <dbReference type="NCBI Taxonomy" id="1479485"/>
    <lineage>
        <taxon>Bacteria</taxon>
        <taxon>Bacillati</taxon>
        <taxon>Cyanobacteriota</taxon>
        <taxon>Cyanophyceae</taxon>
        <taxon>Nostocales</taxon>
        <taxon>Tolypothrichaceae</taxon>
        <taxon>Tolypothrix</taxon>
    </lineage>
</organism>
<keyword evidence="2" id="KW-1185">Reference proteome</keyword>
<evidence type="ECO:0000313" key="2">
    <source>
        <dbReference type="Proteomes" id="UP000029738"/>
    </source>
</evidence>
<gene>
    <name evidence="1" type="ORF">DA73_0400023375</name>
</gene>
<comment type="caution">
    <text evidence="1">The sequence shown here is derived from an EMBL/GenBank/DDBJ whole genome shotgun (WGS) entry which is preliminary data.</text>
</comment>